<dbReference type="AlphaFoldDB" id="A0A255GPB6"/>
<dbReference type="PROSITE" id="PS51296">
    <property type="entry name" value="RIESKE"/>
    <property type="match status" value="1"/>
</dbReference>
<evidence type="ECO:0000256" key="4">
    <source>
        <dbReference type="ARBA" id="ARBA00023014"/>
    </source>
</evidence>
<evidence type="ECO:0000256" key="3">
    <source>
        <dbReference type="ARBA" id="ARBA00023004"/>
    </source>
</evidence>
<comment type="caution">
    <text evidence="6">The sequence shown here is derived from an EMBL/GenBank/DDBJ whole genome shotgun (WGS) entry which is preliminary data.</text>
</comment>
<feature type="domain" description="Rieske" evidence="5">
    <location>
        <begin position="5"/>
        <end position="105"/>
    </location>
</feature>
<keyword evidence="7" id="KW-1185">Reference proteome</keyword>
<dbReference type="PANTHER" id="PTHR21496:SF23">
    <property type="entry name" value="3-PHENYLPROPIONATE_CINNAMIC ACID DIOXYGENASE FERREDOXIN SUBUNIT"/>
    <property type="match status" value="1"/>
</dbReference>
<evidence type="ECO:0000259" key="5">
    <source>
        <dbReference type="PROSITE" id="PS51296"/>
    </source>
</evidence>
<dbReference type="EMBL" id="NMVQ01000046">
    <property type="protein sequence ID" value="OYO17252.1"/>
    <property type="molecule type" value="Genomic_DNA"/>
</dbReference>
<evidence type="ECO:0000256" key="2">
    <source>
        <dbReference type="ARBA" id="ARBA00022723"/>
    </source>
</evidence>
<keyword evidence="3" id="KW-0408">Iron</keyword>
<evidence type="ECO:0000313" key="6">
    <source>
        <dbReference type="EMBL" id="OYO17252.1"/>
    </source>
</evidence>
<evidence type="ECO:0000313" key="7">
    <source>
        <dbReference type="Proteomes" id="UP000216311"/>
    </source>
</evidence>
<dbReference type="OrthoDB" id="147178at2"/>
<dbReference type="Pfam" id="PF00355">
    <property type="entry name" value="Rieske"/>
    <property type="match status" value="1"/>
</dbReference>
<sequence length="117" mass="12378">MSEPVKIAEVADVEPGQAVQIDHRMAGTGDNLCLARTESGEFFAVDNTCTHSLAWLADGWVEGDTIECPVHAAAFCLRTGEALTLPASEPVRAYQVEVRGSEVWLVGLRPGAAGDAP</sequence>
<keyword evidence="2" id="KW-0479">Metal-binding</keyword>
<reference evidence="6 7" key="1">
    <citation type="submission" date="2017-07" db="EMBL/GenBank/DDBJ databases">
        <title>Draft whole genome sequences of clinical Proprionibacteriaceae strains.</title>
        <authorList>
            <person name="Bernier A.-M."/>
            <person name="Bernard K."/>
            <person name="Domingo M.-C."/>
        </authorList>
    </citation>
    <scope>NUCLEOTIDE SEQUENCE [LARGE SCALE GENOMIC DNA]</scope>
    <source>
        <strain evidence="6 7">NML 130396</strain>
    </source>
</reference>
<dbReference type="GO" id="GO:0016705">
    <property type="term" value="F:oxidoreductase activity, acting on paired donors, with incorporation or reduction of molecular oxygen"/>
    <property type="evidence" value="ECO:0007669"/>
    <property type="project" value="UniProtKB-ARBA"/>
</dbReference>
<accession>A0A255GPB6</accession>
<keyword evidence="4" id="KW-0411">Iron-sulfur</keyword>
<dbReference type="GO" id="GO:0051537">
    <property type="term" value="F:2 iron, 2 sulfur cluster binding"/>
    <property type="evidence" value="ECO:0007669"/>
    <property type="project" value="UniProtKB-KW"/>
</dbReference>
<proteinExistence type="predicted"/>
<dbReference type="CDD" id="cd03528">
    <property type="entry name" value="Rieske_RO_ferredoxin"/>
    <property type="match status" value="1"/>
</dbReference>
<dbReference type="InterPro" id="IPR017941">
    <property type="entry name" value="Rieske_2Fe-2S"/>
</dbReference>
<dbReference type="PANTHER" id="PTHR21496">
    <property type="entry name" value="FERREDOXIN-RELATED"/>
    <property type="match status" value="1"/>
</dbReference>
<dbReference type="SUPFAM" id="SSF50022">
    <property type="entry name" value="ISP domain"/>
    <property type="match status" value="1"/>
</dbReference>
<evidence type="ECO:0000256" key="1">
    <source>
        <dbReference type="ARBA" id="ARBA00022714"/>
    </source>
</evidence>
<name>A0A255GPB6_9ACTN</name>
<dbReference type="Gene3D" id="2.102.10.10">
    <property type="entry name" value="Rieske [2Fe-2S] iron-sulphur domain"/>
    <property type="match status" value="1"/>
</dbReference>
<dbReference type="InterPro" id="IPR036922">
    <property type="entry name" value="Rieske_2Fe-2S_sf"/>
</dbReference>
<protein>
    <submittedName>
        <fullName evidence="6">2Fe-2S ferredoxin</fullName>
    </submittedName>
</protein>
<keyword evidence="1" id="KW-0001">2Fe-2S</keyword>
<dbReference type="GO" id="GO:0046872">
    <property type="term" value="F:metal ion binding"/>
    <property type="evidence" value="ECO:0007669"/>
    <property type="project" value="UniProtKB-KW"/>
</dbReference>
<dbReference type="Proteomes" id="UP000216311">
    <property type="component" value="Unassembled WGS sequence"/>
</dbReference>
<organism evidence="6 7">
    <name type="scientific">Enemella dayhoffiae</name>
    <dbReference type="NCBI Taxonomy" id="2016507"/>
    <lineage>
        <taxon>Bacteria</taxon>
        <taxon>Bacillati</taxon>
        <taxon>Actinomycetota</taxon>
        <taxon>Actinomycetes</taxon>
        <taxon>Propionibacteriales</taxon>
        <taxon>Propionibacteriaceae</taxon>
        <taxon>Enemella</taxon>
    </lineage>
</organism>
<dbReference type="GO" id="GO:0004497">
    <property type="term" value="F:monooxygenase activity"/>
    <property type="evidence" value="ECO:0007669"/>
    <property type="project" value="UniProtKB-ARBA"/>
</dbReference>
<gene>
    <name evidence="6" type="ORF">CGZ93_16940</name>
</gene>
<dbReference type="RefSeq" id="WP_094365331.1">
    <property type="nucleotide sequence ID" value="NZ_NMVQ01000046.1"/>
</dbReference>